<gene>
    <name evidence="1" type="ORF">AOB46_09785</name>
</gene>
<evidence type="ECO:0008006" key="3">
    <source>
        <dbReference type="Google" id="ProtNLM"/>
    </source>
</evidence>
<dbReference type="PROSITE" id="PS51257">
    <property type="entry name" value="PROKAR_LIPOPROTEIN"/>
    <property type="match status" value="1"/>
</dbReference>
<comment type="caution">
    <text evidence="1">The sequence shown here is derived from an EMBL/GenBank/DDBJ whole genome shotgun (WGS) entry which is preliminary data.</text>
</comment>
<name>A0A0N0IWI6_CHRID</name>
<proteinExistence type="predicted"/>
<sequence length="201" mass="23266">MKHCVLLFFLALVSCKQEPIKVMTISNDETLNLRYEVLNDLINSDEQYSDPENCCIYNIAPENAFFHIENEESDESPLGINLMYNNDFPVVDSALFNIENKDLANFKLNKTRISKNLTFINQEELDKIKKPDADFWTVFREKYPNKCIRNISVPFFSKDRSTCIIKVSTSCGSLDGSGYTGVYQKINGRWIEIKTFNNWIS</sequence>
<dbReference type="Proteomes" id="UP000037953">
    <property type="component" value="Unassembled WGS sequence"/>
</dbReference>
<dbReference type="PATRIC" id="fig|253.9.peg.3750"/>
<organism evidence="1 2">
    <name type="scientific">Chryseobacterium indologenes</name>
    <name type="common">Flavobacterium indologenes</name>
    <dbReference type="NCBI Taxonomy" id="253"/>
    <lineage>
        <taxon>Bacteria</taxon>
        <taxon>Pseudomonadati</taxon>
        <taxon>Bacteroidota</taxon>
        <taxon>Flavobacteriia</taxon>
        <taxon>Flavobacteriales</taxon>
        <taxon>Weeksellaceae</taxon>
        <taxon>Chryseobacterium group</taxon>
        <taxon>Chryseobacterium</taxon>
    </lineage>
</organism>
<reference evidence="2" key="2">
    <citation type="submission" date="2015-09" db="EMBL/GenBank/DDBJ databases">
        <title>Draft genome sequence of a multidrug-resistant Chryseobacterium indologenes isolate from Malaysia.</title>
        <authorList>
            <person name="Yu C.Y."/>
            <person name="Ang G.Y."/>
            <person name="Chan K.-G."/>
        </authorList>
    </citation>
    <scope>NUCLEOTIDE SEQUENCE [LARGE SCALE GENOMIC DNA]</scope>
    <source>
        <strain evidence="2">CI_885</strain>
    </source>
</reference>
<protein>
    <recommendedName>
        <fullName evidence="3">Lipoprotein</fullName>
    </recommendedName>
</protein>
<dbReference type="AlphaFoldDB" id="A0A0N0IWI6"/>
<dbReference type="EMBL" id="LJOD01000005">
    <property type="protein sequence ID" value="KPE51423.1"/>
    <property type="molecule type" value="Genomic_DNA"/>
</dbReference>
<reference evidence="1 2" key="1">
    <citation type="journal article" date="2015" name="Genom Data">
        <title>Draft genome sequence of a multidrug-resistant Chryseobacterium indologenes isolate from Malaysia.</title>
        <authorList>
            <person name="Yu C.Y."/>
            <person name="Ang G.Y."/>
            <person name="Cheng H.J."/>
            <person name="Cheong Y.M."/>
            <person name="Yin W.F."/>
            <person name="Chan K.G."/>
        </authorList>
    </citation>
    <scope>NUCLEOTIDE SEQUENCE [LARGE SCALE GENOMIC DNA]</scope>
    <source>
        <strain evidence="1 2">CI_885</strain>
    </source>
</reference>
<evidence type="ECO:0000313" key="2">
    <source>
        <dbReference type="Proteomes" id="UP000037953"/>
    </source>
</evidence>
<accession>A0A0N0IWI6</accession>
<evidence type="ECO:0000313" key="1">
    <source>
        <dbReference type="EMBL" id="KPE51423.1"/>
    </source>
</evidence>